<evidence type="ECO:0000313" key="2">
    <source>
        <dbReference type="Proteomes" id="UP000559256"/>
    </source>
</evidence>
<comment type="caution">
    <text evidence="1">The sequence shown here is derived from an EMBL/GenBank/DDBJ whole genome shotgun (WGS) entry which is preliminary data.</text>
</comment>
<proteinExistence type="predicted"/>
<dbReference type="EMBL" id="JAACJM010000064">
    <property type="protein sequence ID" value="KAF5353127.1"/>
    <property type="molecule type" value="Genomic_DNA"/>
</dbReference>
<protein>
    <submittedName>
        <fullName evidence="1">Uncharacterized protein</fullName>
    </submittedName>
</protein>
<organism evidence="1 2">
    <name type="scientific">Tetrapyrgos nigripes</name>
    <dbReference type="NCBI Taxonomy" id="182062"/>
    <lineage>
        <taxon>Eukaryota</taxon>
        <taxon>Fungi</taxon>
        <taxon>Dikarya</taxon>
        <taxon>Basidiomycota</taxon>
        <taxon>Agaricomycotina</taxon>
        <taxon>Agaricomycetes</taxon>
        <taxon>Agaricomycetidae</taxon>
        <taxon>Agaricales</taxon>
        <taxon>Marasmiineae</taxon>
        <taxon>Marasmiaceae</taxon>
        <taxon>Tetrapyrgos</taxon>
    </lineage>
</organism>
<keyword evidence="2" id="KW-1185">Reference proteome</keyword>
<gene>
    <name evidence="1" type="ORF">D9758_008807</name>
</gene>
<name>A0A8H5FY82_9AGAR</name>
<accession>A0A8H5FY82</accession>
<dbReference type="AlphaFoldDB" id="A0A8H5FY82"/>
<dbReference type="Proteomes" id="UP000559256">
    <property type="component" value="Unassembled WGS sequence"/>
</dbReference>
<evidence type="ECO:0000313" key="1">
    <source>
        <dbReference type="EMBL" id="KAF5353127.1"/>
    </source>
</evidence>
<reference evidence="1 2" key="1">
    <citation type="journal article" date="2020" name="ISME J.">
        <title>Uncovering the hidden diversity of litter-decomposition mechanisms in mushroom-forming fungi.</title>
        <authorList>
            <person name="Floudas D."/>
            <person name="Bentzer J."/>
            <person name="Ahren D."/>
            <person name="Johansson T."/>
            <person name="Persson P."/>
            <person name="Tunlid A."/>
        </authorList>
    </citation>
    <scope>NUCLEOTIDE SEQUENCE [LARGE SCALE GENOMIC DNA]</scope>
    <source>
        <strain evidence="1 2">CBS 291.85</strain>
    </source>
</reference>
<sequence>MRMIERGGMRMERLILDTNNMDTGYKEGGQKSQMKCLTLHIRIIYTLTRTRNRWPYRHSPRDDAWSPCHSFFVAHEEANNVTVSIRPPSYPFPSAEYWMFCHTCNTSQSSFTGVSPGQDARIPYWDR</sequence>